<keyword evidence="2" id="KW-0479">Metal-binding</keyword>
<dbReference type="OMA" id="IRIWHDQ"/>
<dbReference type="OrthoDB" id="445007at2759"/>
<dbReference type="VEuPathDB" id="TriTrypDB:LpyrH10_08_0040"/>
<sequence length="319" mass="34991">MLAANAVTVKPIGAALSCADVEQFQNDGFLLHPESIFDGDTELSLKRIHAGLEAILNGEYETGIPPSNANALPADLPRDGRLSFDDAAPVLRPGAKPRTTIHLINAWRCNTTIAQLVTSPQLGVVVGRLMGWEKEGCRVAQDQVWIKPPSSGPLSFHRDTPYLDFVPKQVCTFWIPFDDISVPNVGALEYCRGSHRWLDGRRGSARQFYKPDYTALLRIAAQDEERVRSRSSCSSAPPVDVEVVNTHGCAGCCSFHNSNTWHGSGPNATNGWRRGIGIHYIRGDATFGEDCGKLWQQFRHADGTTVLPDVFFPRVALPS</sequence>
<comment type="cofactor">
    <cofactor evidence="1">
        <name>Fe cation</name>
        <dbReference type="ChEBI" id="CHEBI:24875"/>
    </cofactor>
</comment>
<protein>
    <submittedName>
        <fullName evidence="4">Putative phytanoyl-CoA dioxygenase</fullName>
    </submittedName>
</protein>
<dbReference type="Proteomes" id="UP000037923">
    <property type="component" value="Unassembled WGS sequence"/>
</dbReference>
<dbReference type="Gene3D" id="2.60.120.620">
    <property type="entry name" value="q2cbj1_9rhob like domain"/>
    <property type="match status" value="1"/>
</dbReference>
<name>A0A0M9G172_LEPPY</name>
<organism evidence="4 5">
    <name type="scientific">Leptomonas pyrrhocoris</name>
    <name type="common">Firebug parasite</name>
    <dbReference type="NCBI Taxonomy" id="157538"/>
    <lineage>
        <taxon>Eukaryota</taxon>
        <taxon>Discoba</taxon>
        <taxon>Euglenozoa</taxon>
        <taxon>Kinetoplastea</taxon>
        <taxon>Metakinetoplastina</taxon>
        <taxon>Trypanosomatida</taxon>
        <taxon>Trypanosomatidae</taxon>
        <taxon>Leishmaniinae</taxon>
        <taxon>Leptomonas</taxon>
    </lineage>
</organism>
<dbReference type="GO" id="GO:0046872">
    <property type="term" value="F:metal ion binding"/>
    <property type="evidence" value="ECO:0007669"/>
    <property type="project" value="UniProtKB-KW"/>
</dbReference>
<dbReference type="GeneID" id="26904846"/>
<dbReference type="PANTHER" id="PTHR20883:SF15">
    <property type="entry name" value="PHYTANOYL-COA DIOXYGENASE DOMAIN-CONTAINING PROTEIN 1"/>
    <property type="match status" value="1"/>
</dbReference>
<dbReference type="PANTHER" id="PTHR20883">
    <property type="entry name" value="PHYTANOYL-COA DIOXYGENASE DOMAIN CONTAINING 1"/>
    <property type="match status" value="1"/>
</dbReference>
<keyword evidence="4" id="KW-0560">Oxidoreductase</keyword>
<dbReference type="SUPFAM" id="SSF51197">
    <property type="entry name" value="Clavaminate synthase-like"/>
    <property type="match status" value="1"/>
</dbReference>
<dbReference type="GO" id="GO:0051213">
    <property type="term" value="F:dioxygenase activity"/>
    <property type="evidence" value="ECO:0007669"/>
    <property type="project" value="UniProtKB-KW"/>
</dbReference>
<proteinExistence type="predicted"/>
<reference evidence="4 5" key="1">
    <citation type="submission" date="2015-07" db="EMBL/GenBank/DDBJ databases">
        <title>High-quality genome of monoxenous trypanosomatid Leptomonas pyrrhocoris.</title>
        <authorList>
            <person name="Flegontov P."/>
            <person name="Butenko A."/>
            <person name="Firsov S."/>
            <person name="Vlcek C."/>
            <person name="Logacheva M.D."/>
            <person name="Field M."/>
            <person name="Filatov D."/>
            <person name="Flegontova O."/>
            <person name="Gerasimov E."/>
            <person name="Jackson A.P."/>
            <person name="Kelly S."/>
            <person name="Opperdoes F."/>
            <person name="O'Reilly A."/>
            <person name="Votypka J."/>
            <person name="Yurchenko V."/>
            <person name="Lukes J."/>
        </authorList>
    </citation>
    <scope>NUCLEOTIDE SEQUENCE [LARGE SCALE GENOMIC DNA]</scope>
    <source>
        <strain evidence="4">H10</strain>
    </source>
</reference>
<dbReference type="Pfam" id="PF05721">
    <property type="entry name" value="PhyH"/>
    <property type="match status" value="1"/>
</dbReference>
<evidence type="ECO:0000313" key="5">
    <source>
        <dbReference type="Proteomes" id="UP000037923"/>
    </source>
</evidence>
<accession>A0A0M9G172</accession>
<dbReference type="AlphaFoldDB" id="A0A0M9G172"/>
<evidence type="ECO:0000313" key="4">
    <source>
        <dbReference type="EMBL" id="KPA80255.1"/>
    </source>
</evidence>
<comment type="caution">
    <text evidence="4">The sequence shown here is derived from an EMBL/GenBank/DDBJ whole genome shotgun (WGS) entry which is preliminary data.</text>
</comment>
<dbReference type="RefSeq" id="XP_015658694.1">
    <property type="nucleotide sequence ID" value="XM_015802250.1"/>
</dbReference>
<dbReference type="InterPro" id="IPR008775">
    <property type="entry name" value="Phytyl_CoA_dOase-like"/>
</dbReference>
<dbReference type="EMBL" id="LGTL01000008">
    <property type="protein sequence ID" value="KPA80255.1"/>
    <property type="molecule type" value="Genomic_DNA"/>
</dbReference>
<evidence type="ECO:0000256" key="3">
    <source>
        <dbReference type="ARBA" id="ARBA00023004"/>
    </source>
</evidence>
<gene>
    <name evidence="4" type="ORF">ABB37_04555</name>
</gene>
<keyword evidence="3" id="KW-0408">Iron</keyword>
<keyword evidence="4" id="KW-0223">Dioxygenase</keyword>
<evidence type="ECO:0000256" key="1">
    <source>
        <dbReference type="ARBA" id="ARBA00001962"/>
    </source>
</evidence>
<evidence type="ECO:0000256" key="2">
    <source>
        <dbReference type="ARBA" id="ARBA00022723"/>
    </source>
</evidence>
<keyword evidence="5" id="KW-1185">Reference proteome</keyword>